<dbReference type="InParanoid" id="A0A6P7GG47"/>
<reference evidence="2" key="2">
    <citation type="submission" date="2025-05" db="UniProtKB">
        <authorList>
            <consortium name="EnsemblMetazoa"/>
        </authorList>
    </citation>
    <scope>IDENTIFICATION</scope>
</reference>
<dbReference type="AlphaFoldDB" id="A0A6P7GG47"/>
<dbReference type="EnsemblMetazoa" id="XM_028292878.1">
    <property type="protein sequence ID" value="XP_028148679.1"/>
    <property type="gene ID" value="LOC114342087"/>
</dbReference>
<dbReference type="RefSeq" id="XP_028148679.1">
    <property type="nucleotide sequence ID" value="XM_028292878.1"/>
</dbReference>
<evidence type="ECO:0000259" key="1">
    <source>
        <dbReference type="Pfam" id="PF14846"/>
    </source>
</evidence>
<accession>A0A6P7GG47</accession>
<evidence type="ECO:0000313" key="4">
    <source>
        <dbReference type="RefSeq" id="XP_028148679.1"/>
    </source>
</evidence>
<sequence>MANPLKALNEHFLYNYRVAKAIQQLLHPSERQTISIWFDKLLEMDKNMEEMLIRSDYMWFILLMMQSRKIRDPFMTLPPTNLAPLKKFVPLHVYEDVLISHEPNVKGVAPSISEDPIFATASTRDISC</sequence>
<proteinExistence type="predicted"/>
<keyword evidence="3" id="KW-1185">Reference proteome</keyword>
<evidence type="ECO:0000313" key="3">
    <source>
        <dbReference type="Proteomes" id="UP001652700"/>
    </source>
</evidence>
<gene>
    <name evidence="4" type="primary">LOC114342087</name>
</gene>
<dbReference type="OrthoDB" id="6629291at2759"/>
<dbReference type="KEGG" id="dvv:114342087"/>
<feature type="domain" description="DUF4485" evidence="1">
    <location>
        <begin position="8"/>
        <end position="88"/>
    </location>
</feature>
<dbReference type="InterPro" id="IPR027831">
    <property type="entry name" value="DUF4485"/>
</dbReference>
<name>A0A6P7GG47_DIAVI</name>
<dbReference type="Pfam" id="PF14846">
    <property type="entry name" value="DUF4485"/>
    <property type="match status" value="1"/>
</dbReference>
<reference evidence="4" key="1">
    <citation type="submission" date="2025-04" db="UniProtKB">
        <authorList>
            <consortium name="RefSeq"/>
        </authorList>
    </citation>
    <scope>IDENTIFICATION</scope>
    <source>
        <tissue evidence="4">Whole insect</tissue>
    </source>
</reference>
<evidence type="ECO:0000313" key="2">
    <source>
        <dbReference type="EnsemblMetazoa" id="XP_028148679.1"/>
    </source>
</evidence>
<dbReference type="GeneID" id="114342087"/>
<dbReference type="Proteomes" id="UP001652700">
    <property type="component" value="Unplaced"/>
</dbReference>
<protein>
    <submittedName>
        <fullName evidence="4">Uncharacterized protein LOC114342087</fullName>
    </submittedName>
</protein>
<organism evidence="4">
    <name type="scientific">Diabrotica virgifera virgifera</name>
    <name type="common">western corn rootworm</name>
    <dbReference type="NCBI Taxonomy" id="50390"/>
    <lineage>
        <taxon>Eukaryota</taxon>
        <taxon>Metazoa</taxon>
        <taxon>Ecdysozoa</taxon>
        <taxon>Arthropoda</taxon>
        <taxon>Hexapoda</taxon>
        <taxon>Insecta</taxon>
        <taxon>Pterygota</taxon>
        <taxon>Neoptera</taxon>
        <taxon>Endopterygota</taxon>
        <taxon>Coleoptera</taxon>
        <taxon>Polyphaga</taxon>
        <taxon>Cucujiformia</taxon>
        <taxon>Chrysomeloidea</taxon>
        <taxon>Chrysomelidae</taxon>
        <taxon>Galerucinae</taxon>
        <taxon>Diabroticina</taxon>
        <taxon>Diabroticites</taxon>
        <taxon>Diabrotica</taxon>
    </lineage>
</organism>